<sequence>MQTNKITRWLALGVLGISATAFAGVPDTVVTTTQIGIAKPEPVNAFVPVVNPSTEPDSEAINILYPTLLWIGRDLKINLKRGLVESIDVSRNQRTFTLHLKPWRWSDAAPVTAADVVFDVDLIRKAGKRYAFYGVGDMPQIIKSVKALGPRTVEITAARQVNVHWFEYNVLSQLRALPKQQWQGYSIDYMVKHVADPAMVKVVDGPYKLASFVNGRYIRFEANPLYSGHKPTVRYFEMRFYTTAQAEFGALKTGELQIGQISPELYAARHLVSNLKSIPTSGGYSMQRIMLNMREGDVAFFRNDKVRQALEAAIDQPYIINTLYHGLSAKAYGPVPAAPPTYLSPTARKLTAAELYNPKRAAALLDEAGWKLVNGVREKDGKTLHFTLQAAPANSAVAQVIARNWEALGIKVALRTETFNTLVGTLYNHKAHWQAIIMGWIYGPNFYPTGEGLFNTTGGNNNGSFSSPELDRLIQASTRDPGVESLYRYEDAAHRLLPVLFIPWPGMLVKYDPKLGGVDRFVNPTGLYSPQYLYYKSPS</sequence>
<evidence type="ECO:0000256" key="4">
    <source>
        <dbReference type="ARBA" id="ARBA00022729"/>
    </source>
</evidence>
<accession>A0A1P8UJZ1</accession>
<evidence type="ECO:0000256" key="2">
    <source>
        <dbReference type="ARBA" id="ARBA00005695"/>
    </source>
</evidence>
<dbReference type="PANTHER" id="PTHR30290:SF10">
    <property type="entry name" value="PERIPLASMIC OLIGOPEPTIDE-BINDING PROTEIN-RELATED"/>
    <property type="match status" value="1"/>
</dbReference>
<dbReference type="AlphaFoldDB" id="A0A1P8UJZ1"/>
<comment type="similarity">
    <text evidence="2">Belongs to the bacterial solute-binding protein 5 family.</text>
</comment>
<feature type="domain" description="Solute-binding protein family 5" evidence="6">
    <location>
        <begin position="79"/>
        <end position="450"/>
    </location>
</feature>
<dbReference type="CDD" id="cd08513">
    <property type="entry name" value="PBP2_thermophilic_Hb8_like"/>
    <property type="match status" value="1"/>
</dbReference>
<dbReference type="InterPro" id="IPR039424">
    <property type="entry name" value="SBP_5"/>
</dbReference>
<keyword evidence="8" id="KW-1185">Reference proteome</keyword>
<dbReference type="STRING" id="1765967.BW247_14430"/>
<dbReference type="Pfam" id="PF00496">
    <property type="entry name" value="SBP_bac_5"/>
    <property type="match status" value="1"/>
</dbReference>
<feature type="chain" id="PRO_5012930328" description="Solute-binding protein family 5 domain-containing protein" evidence="5">
    <location>
        <begin position="24"/>
        <end position="539"/>
    </location>
</feature>
<evidence type="ECO:0000313" key="8">
    <source>
        <dbReference type="Proteomes" id="UP000243807"/>
    </source>
</evidence>
<dbReference type="KEGG" id="afy:BW247_14430"/>
<dbReference type="PANTHER" id="PTHR30290">
    <property type="entry name" value="PERIPLASMIC BINDING COMPONENT OF ABC TRANSPORTER"/>
    <property type="match status" value="1"/>
</dbReference>
<evidence type="ECO:0000256" key="1">
    <source>
        <dbReference type="ARBA" id="ARBA00004196"/>
    </source>
</evidence>
<keyword evidence="4 5" id="KW-0732">Signal</keyword>
<dbReference type="Proteomes" id="UP000243807">
    <property type="component" value="Chromosome"/>
</dbReference>
<dbReference type="Gene3D" id="3.10.105.10">
    <property type="entry name" value="Dipeptide-binding Protein, Domain 3"/>
    <property type="match status" value="1"/>
</dbReference>
<dbReference type="EMBL" id="CP019434">
    <property type="protein sequence ID" value="APZ44141.1"/>
    <property type="molecule type" value="Genomic_DNA"/>
</dbReference>
<dbReference type="SUPFAM" id="SSF53850">
    <property type="entry name" value="Periplasmic binding protein-like II"/>
    <property type="match status" value="1"/>
</dbReference>
<keyword evidence="3" id="KW-0813">Transport</keyword>
<evidence type="ECO:0000313" key="7">
    <source>
        <dbReference type="EMBL" id="APZ44141.1"/>
    </source>
</evidence>
<dbReference type="GO" id="GO:0030288">
    <property type="term" value="C:outer membrane-bounded periplasmic space"/>
    <property type="evidence" value="ECO:0007669"/>
    <property type="project" value="UniProtKB-ARBA"/>
</dbReference>
<feature type="signal peptide" evidence="5">
    <location>
        <begin position="1"/>
        <end position="23"/>
    </location>
</feature>
<proteinExistence type="inferred from homology"/>
<dbReference type="GO" id="GO:0015833">
    <property type="term" value="P:peptide transport"/>
    <property type="evidence" value="ECO:0007669"/>
    <property type="project" value="TreeGrafter"/>
</dbReference>
<comment type="subcellular location">
    <subcellularLocation>
        <location evidence="1">Cell envelope</location>
    </subcellularLocation>
</comment>
<dbReference type="PIRSF" id="PIRSF002741">
    <property type="entry name" value="MppA"/>
    <property type="match status" value="1"/>
</dbReference>
<evidence type="ECO:0000256" key="5">
    <source>
        <dbReference type="SAM" id="SignalP"/>
    </source>
</evidence>
<evidence type="ECO:0000256" key="3">
    <source>
        <dbReference type="ARBA" id="ARBA00022448"/>
    </source>
</evidence>
<dbReference type="InterPro" id="IPR030678">
    <property type="entry name" value="Peptide/Ni-bd"/>
</dbReference>
<gene>
    <name evidence="7" type="ORF">BW247_14430</name>
</gene>
<dbReference type="GO" id="GO:0043190">
    <property type="term" value="C:ATP-binding cassette (ABC) transporter complex"/>
    <property type="evidence" value="ECO:0007669"/>
    <property type="project" value="InterPro"/>
</dbReference>
<dbReference type="GO" id="GO:1904680">
    <property type="term" value="F:peptide transmembrane transporter activity"/>
    <property type="evidence" value="ECO:0007669"/>
    <property type="project" value="TreeGrafter"/>
</dbReference>
<protein>
    <recommendedName>
        <fullName evidence="6">Solute-binding protein family 5 domain-containing protein</fullName>
    </recommendedName>
</protein>
<evidence type="ECO:0000259" key="6">
    <source>
        <dbReference type="Pfam" id="PF00496"/>
    </source>
</evidence>
<dbReference type="Gene3D" id="3.40.190.10">
    <property type="entry name" value="Periplasmic binding protein-like II"/>
    <property type="match status" value="1"/>
</dbReference>
<reference evidence="7 8" key="1">
    <citation type="submission" date="2017-01" db="EMBL/GenBank/DDBJ databases">
        <title>Draft sequence of Acidihalobacter ferrooxidans strain DSM 14175 (strain V8).</title>
        <authorList>
            <person name="Khaleque H.N."/>
            <person name="Ramsay J.P."/>
            <person name="Murphy R.J.T."/>
            <person name="Kaksonen A.H."/>
            <person name="Boxall N.J."/>
            <person name="Watkin E.L.J."/>
        </authorList>
    </citation>
    <scope>NUCLEOTIDE SEQUENCE [LARGE SCALE GENOMIC DNA]</scope>
    <source>
        <strain evidence="7 8">V8</strain>
    </source>
</reference>
<dbReference type="RefSeq" id="WP_076837764.1">
    <property type="nucleotide sequence ID" value="NZ_CP019434.1"/>
</dbReference>
<organism evidence="7 8">
    <name type="scientific">Acidihalobacter ferrooxydans</name>
    <dbReference type="NCBI Taxonomy" id="1765967"/>
    <lineage>
        <taxon>Bacteria</taxon>
        <taxon>Pseudomonadati</taxon>
        <taxon>Pseudomonadota</taxon>
        <taxon>Gammaproteobacteria</taxon>
        <taxon>Chromatiales</taxon>
        <taxon>Ectothiorhodospiraceae</taxon>
        <taxon>Acidihalobacter</taxon>
    </lineage>
</organism>
<dbReference type="InterPro" id="IPR000914">
    <property type="entry name" value="SBP_5_dom"/>
</dbReference>
<name>A0A1P8UJZ1_9GAMM</name>